<gene>
    <name evidence="2" type="ORF">N7482_002721</name>
</gene>
<comment type="caution">
    <text evidence="2">The sequence shown here is derived from an EMBL/GenBank/DDBJ whole genome shotgun (WGS) entry which is preliminary data.</text>
</comment>
<dbReference type="RefSeq" id="XP_056548452.1">
    <property type="nucleotide sequence ID" value="XM_056684846.1"/>
</dbReference>
<reference evidence="2" key="2">
    <citation type="journal article" date="2023" name="IMA Fungus">
        <title>Comparative genomic study of the Penicillium genus elucidates a diverse pangenome and 15 lateral gene transfer events.</title>
        <authorList>
            <person name="Petersen C."/>
            <person name="Sorensen T."/>
            <person name="Nielsen M.R."/>
            <person name="Sondergaard T.E."/>
            <person name="Sorensen J.L."/>
            <person name="Fitzpatrick D.A."/>
            <person name="Frisvad J.C."/>
            <person name="Nielsen K.L."/>
        </authorList>
    </citation>
    <scope>NUCLEOTIDE SEQUENCE</scope>
    <source>
        <strain evidence="2">IBT 26290</strain>
    </source>
</reference>
<protein>
    <submittedName>
        <fullName evidence="2">Uncharacterized protein</fullName>
    </submittedName>
</protein>
<dbReference type="OrthoDB" id="4364194at2759"/>
<name>A0A9W9IG02_9EURO</name>
<accession>A0A9W9IG02</accession>
<keyword evidence="3" id="KW-1185">Reference proteome</keyword>
<dbReference type="AlphaFoldDB" id="A0A9W9IG02"/>
<evidence type="ECO:0000313" key="3">
    <source>
        <dbReference type="Proteomes" id="UP001149163"/>
    </source>
</evidence>
<dbReference type="EMBL" id="JAPQKN010000001">
    <property type="protein sequence ID" value="KAJ5176844.1"/>
    <property type="molecule type" value="Genomic_DNA"/>
</dbReference>
<feature type="region of interest" description="Disordered" evidence="1">
    <location>
        <begin position="1"/>
        <end position="27"/>
    </location>
</feature>
<feature type="compositionally biased region" description="Low complexity" evidence="1">
    <location>
        <begin position="108"/>
        <end position="121"/>
    </location>
</feature>
<evidence type="ECO:0000256" key="1">
    <source>
        <dbReference type="SAM" id="MobiDB-lite"/>
    </source>
</evidence>
<reference evidence="2" key="1">
    <citation type="submission" date="2022-11" db="EMBL/GenBank/DDBJ databases">
        <authorList>
            <person name="Petersen C."/>
        </authorList>
    </citation>
    <scope>NUCLEOTIDE SEQUENCE</scope>
    <source>
        <strain evidence="2">IBT 26290</strain>
    </source>
</reference>
<organism evidence="2 3">
    <name type="scientific">Penicillium canariense</name>
    <dbReference type="NCBI Taxonomy" id="189055"/>
    <lineage>
        <taxon>Eukaryota</taxon>
        <taxon>Fungi</taxon>
        <taxon>Dikarya</taxon>
        <taxon>Ascomycota</taxon>
        <taxon>Pezizomycotina</taxon>
        <taxon>Eurotiomycetes</taxon>
        <taxon>Eurotiomycetidae</taxon>
        <taxon>Eurotiales</taxon>
        <taxon>Aspergillaceae</taxon>
        <taxon>Penicillium</taxon>
    </lineage>
</organism>
<evidence type="ECO:0000313" key="2">
    <source>
        <dbReference type="EMBL" id="KAJ5176844.1"/>
    </source>
</evidence>
<feature type="region of interest" description="Disordered" evidence="1">
    <location>
        <begin position="108"/>
        <end position="127"/>
    </location>
</feature>
<proteinExistence type="predicted"/>
<dbReference type="Proteomes" id="UP001149163">
    <property type="component" value="Unassembled WGS sequence"/>
</dbReference>
<dbReference type="GeneID" id="81424022"/>
<sequence length="320" mass="36677">MARSTKLPTTPPPPHESTSIGGIESKETRVIDLTMSSDEEQGPAKRIMLAKDGPAKKPILRAPVKGEAATATPADIAHAVEYRVDTPPATSPPVGSHEAPFVLPDEAPASASCASSPTDSALSRSPARCGWDKSYTADLDVFAPGEPDIEYWDGLGTYTDVHWFVEYIETVMDYIPPADIQRNLQNCLRREARTWYDNELTDKERSDLRHLHVQESDGWFDMLTARFHGEINHDLEMMKFRARTFTWDDVRHDSPIEYFLQNMYRYARFCFDEHWEKLHAIWEQIDPTMRKDIPEPNELSRFQPFLTLCEKAEAKWRYMV</sequence>